<dbReference type="PROSITE" id="PS50249">
    <property type="entry name" value="MPN"/>
    <property type="match status" value="1"/>
</dbReference>
<evidence type="ECO:0000256" key="3">
    <source>
        <dbReference type="ARBA" id="ARBA00022801"/>
    </source>
</evidence>
<gene>
    <name evidence="7" type="ORF">DI563_01545</name>
</gene>
<dbReference type="Pfam" id="PF04002">
    <property type="entry name" value="RadC"/>
    <property type="match status" value="1"/>
</dbReference>
<dbReference type="GO" id="GO:0006508">
    <property type="term" value="P:proteolysis"/>
    <property type="evidence" value="ECO:0007669"/>
    <property type="project" value="UniProtKB-KW"/>
</dbReference>
<keyword evidence="4" id="KW-0862">Zinc</keyword>
<dbReference type="Proteomes" id="UP000249135">
    <property type="component" value="Unassembled WGS sequence"/>
</dbReference>
<evidence type="ECO:0000256" key="4">
    <source>
        <dbReference type="ARBA" id="ARBA00022833"/>
    </source>
</evidence>
<dbReference type="GO" id="GO:0008237">
    <property type="term" value="F:metallopeptidase activity"/>
    <property type="evidence" value="ECO:0007669"/>
    <property type="project" value="UniProtKB-KW"/>
</dbReference>
<feature type="domain" description="MPN" evidence="6">
    <location>
        <begin position="54"/>
        <end position="176"/>
    </location>
</feature>
<dbReference type="PANTHER" id="PTHR30471:SF3">
    <property type="entry name" value="UPF0758 PROTEIN YEES-RELATED"/>
    <property type="match status" value="1"/>
</dbReference>
<evidence type="ECO:0000256" key="5">
    <source>
        <dbReference type="ARBA" id="ARBA00023049"/>
    </source>
</evidence>
<dbReference type="SUPFAM" id="SSF102712">
    <property type="entry name" value="JAB1/MPN domain"/>
    <property type="match status" value="1"/>
</dbReference>
<dbReference type="InterPro" id="IPR001405">
    <property type="entry name" value="UPF0758"/>
</dbReference>
<dbReference type="InterPro" id="IPR020891">
    <property type="entry name" value="UPF0758_CS"/>
</dbReference>
<evidence type="ECO:0000256" key="1">
    <source>
        <dbReference type="ARBA" id="ARBA00022670"/>
    </source>
</evidence>
<dbReference type="AlphaFoldDB" id="A0A2W5QLL9"/>
<proteinExistence type="predicted"/>
<keyword evidence="5" id="KW-0482">Metalloprotease</keyword>
<evidence type="ECO:0000259" key="6">
    <source>
        <dbReference type="PROSITE" id="PS50249"/>
    </source>
</evidence>
<evidence type="ECO:0000256" key="2">
    <source>
        <dbReference type="ARBA" id="ARBA00022723"/>
    </source>
</evidence>
<dbReference type="PANTHER" id="PTHR30471">
    <property type="entry name" value="DNA REPAIR PROTEIN RADC"/>
    <property type="match status" value="1"/>
</dbReference>
<dbReference type="InterPro" id="IPR025657">
    <property type="entry name" value="RadC_JAB"/>
</dbReference>
<dbReference type="GO" id="GO:0046872">
    <property type="term" value="F:metal ion binding"/>
    <property type="evidence" value="ECO:0007669"/>
    <property type="project" value="UniProtKB-KW"/>
</dbReference>
<protein>
    <submittedName>
        <fullName evidence="7">DNA repair protein</fullName>
    </submittedName>
</protein>
<keyword evidence="1" id="KW-0645">Protease</keyword>
<organism evidence="7 8">
    <name type="scientific">Variovorax paradoxus</name>
    <dbReference type="NCBI Taxonomy" id="34073"/>
    <lineage>
        <taxon>Bacteria</taxon>
        <taxon>Pseudomonadati</taxon>
        <taxon>Pseudomonadota</taxon>
        <taxon>Betaproteobacteria</taxon>
        <taxon>Burkholderiales</taxon>
        <taxon>Comamonadaceae</taxon>
        <taxon>Variovorax</taxon>
    </lineage>
</organism>
<dbReference type="NCBIfam" id="TIGR00608">
    <property type="entry name" value="radc"/>
    <property type="match status" value="1"/>
</dbReference>
<accession>A0A2W5QLL9</accession>
<name>A0A2W5QLL9_VARPD</name>
<reference evidence="7 8" key="1">
    <citation type="submission" date="2017-08" db="EMBL/GenBank/DDBJ databases">
        <title>Infants hospitalized years apart are colonized by the same room-sourced microbial strains.</title>
        <authorList>
            <person name="Brooks B."/>
            <person name="Olm M.R."/>
            <person name="Firek B.A."/>
            <person name="Baker R."/>
            <person name="Thomas B.C."/>
            <person name="Morowitz M.J."/>
            <person name="Banfield J.F."/>
        </authorList>
    </citation>
    <scope>NUCLEOTIDE SEQUENCE [LARGE SCALE GENOMIC DNA]</scope>
    <source>
        <strain evidence="7">S2_005_003_R2_41</strain>
    </source>
</reference>
<keyword evidence="2" id="KW-0479">Metal-binding</keyword>
<evidence type="ECO:0000313" key="8">
    <source>
        <dbReference type="Proteomes" id="UP000249135"/>
    </source>
</evidence>
<keyword evidence="3" id="KW-0378">Hydrolase</keyword>
<dbReference type="InterPro" id="IPR037518">
    <property type="entry name" value="MPN"/>
</dbReference>
<dbReference type="PROSITE" id="PS01302">
    <property type="entry name" value="UPF0758"/>
    <property type="match status" value="1"/>
</dbReference>
<dbReference type="CDD" id="cd08071">
    <property type="entry name" value="MPN_DUF2466"/>
    <property type="match status" value="1"/>
</dbReference>
<evidence type="ECO:0000313" key="7">
    <source>
        <dbReference type="EMBL" id="PZQ78132.1"/>
    </source>
</evidence>
<dbReference type="Gene3D" id="3.40.140.10">
    <property type="entry name" value="Cytidine Deaminase, domain 2"/>
    <property type="match status" value="1"/>
</dbReference>
<comment type="caution">
    <text evidence="7">The sequence shown here is derived from an EMBL/GenBank/DDBJ whole genome shotgun (WGS) entry which is preliminary data.</text>
</comment>
<sequence>MTRDLFSSLESFASASPSPLLVCEGAGQYRPAVADEVLQAAQRVLASQVRGTHLLDSPAVVKDFLRTRLGALPHEIFAVVHLDAQHRVLDYVEMFRGTVSQTSVYPREVVKDVMTRGSSALLLVHNHPSGVADPSRADEALTQALKAALSLVDVRVIDHLIVAGATVLSFAERGLL</sequence>
<dbReference type="EMBL" id="QFPP01000005">
    <property type="protein sequence ID" value="PZQ78132.1"/>
    <property type="molecule type" value="Genomic_DNA"/>
</dbReference>